<evidence type="ECO:0000313" key="3">
    <source>
        <dbReference type="Proteomes" id="UP000257109"/>
    </source>
</evidence>
<protein>
    <submittedName>
        <fullName evidence="2">Uncharacterized protein</fullName>
    </submittedName>
</protein>
<name>A0A371GPT5_MUCPR</name>
<dbReference type="EMBL" id="QJKJ01004843">
    <property type="protein sequence ID" value="RDX92565.1"/>
    <property type="molecule type" value="Genomic_DNA"/>
</dbReference>
<reference evidence="2" key="1">
    <citation type="submission" date="2018-05" db="EMBL/GenBank/DDBJ databases">
        <title>Draft genome of Mucuna pruriens seed.</title>
        <authorList>
            <person name="Nnadi N.E."/>
            <person name="Vos R."/>
            <person name="Hasami M.H."/>
            <person name="Devisetty U.K."/>
            <person name="Aguiy J.C."/>
        </authorList>
    </citation>
    <scope>NUCLEOTIDE SEQUENCE [LARGE SCALE GENOMIC DNA]</scope>
    <source>
        <strain evidence="2">JCA_2017</strain>
    </source>
</reference>
<feature type="coiled-coil region" evidence="1">
    <location>
        <begin position="122"/>
        <end position="177"/>
    </location>
</feature>
<dbReference type="AlphaFoldDB" id="A0A371GPT5"/>
<feature type="non-terminal residue" evidence="2">
    <location>
        <position position="1"/>
    </location>
</feature>
<proteinExistence type="predicted"/>
<keyword evidence="1" id="KW-0175">Coiled coil</keyword>
<dbReference type="Proteomes" id="UP000257109">
    <property type="component" value="Unassembled WGS sequence"/>
</dbReference>
<accession>A0A371GPT5</accession>
<gene>
    <name evidence="2" type="ORF">CR513_25291</name>
</gene>
<feature type="coiled-coil region" evidence="1">
    <location>
        <begin position="52"/>
        <end position="79"/>
    </location>
</feature>
<comment type="caution">
    <text evidence="2">The sequence shown here is derived from an EMBL/GenBank/DDBJ whole genome shotgun (WGS) entry which is preliminary data.</text>
</comment>
<organism evidence="2 3">
    <name type="scientific">Mucuna pruriens</name>
    <name type="common">Velvet bean</name>
    <name type="synonym">Dolichos pruriens</name>
    <dbReference type="NCBI Taxonomy" id="157652"/>
    <lineage>
        <taxon>Eukaryota</taxon>
        <taxon>Viridiplantae</taxon>
        <taxon>Streptophyta</taxon>
        <taxon>Embryophyta</taxon>
        <taxon>Tracheophyta</taxon>
        <taxon>Spermatophyta</taxon>
        <taxon>Magnoliopsida</taxon>
        <taxon>eudicotyledons</taxon>
        <taxon>Gunneridae</taxon>
        <taxon>Pentapetalae</taxon>
        <taxon>rosids</taxon>
        <taxon>fabids</taxon>
        <taxon>Fabales</taxon>
        <taxon>Fabaceae</taxon>
        <taxon>Papilionoideae</taxon>
        <taxon>50 kb inversion clade</taxon>
        <taxon>NPAAA clade</taxon>
        <taxon>indigoferoid/millettioid clade</taxon>
        <taxon>Phaseoleae</taxon>
        <taxon>Mucuna</taxon>
    </lineage>
</organism>
<evidence type="ECO:0000256" key="1">
    <source>
        <dbReference type="SAM" id="Coils"/>
    </source>
</evidence>
<keyword evidence="3" id="KW-1185">Reference proteome</keyword>
<dbReference type="OrthoDB" id="1459749at2759"/>
<sequence>MGTTEKLRSCGASPEYRQWVEERVKALRLYWDKIQPRDPNAQPYEVQETLEVERLRRSLDKTTAERAHWKRKLEKALEEIHHEKHLNDEITKKARVEHEARLRIGSCLRAADQEMCARRAERDQVTKDKEQLERALLEGQRREAEQREQLRHLQERMRLLEEELARAHLSKEFLKEQGHKTL</sequence>
<evidence type="ECO:0000313" key="2">
    <source>
        <dbReference type="EMBL" id="RDX92565.1"/>
    </source>
</evidence>